<evidence type="ECO:0000313" key="4">
    <source>
        <dbReference type="Proteomes" id="UP000228711"/>
    </source>
</evidence>
<organism evidence="3 4">
    <name type="scientific">Candidatus Kerfeldbacteria bacterium CG08_land_8_20_14_0_20_42_7</name>
    <dbReference type="NCBI Taxonomy" id="2014245"/>
    <lineage>
        <taxon>Bacteria</taxon>
        <taxon>Candidatus Kerfeldiibacteriota</taxon>
    </lineage>
</organism>
<dbReference type="AlphaFoldDB" id="A0A2H0YU33"/>
<evidence type="ECO:0000259" key="2">
    <source>
        <dbReference type="Pfam" id="PF13439"/>
    </source>
</evidence>
<dbReference type="GO" id="GO:0016757">
    <property type="term" value="F:glycosyltransferase activity"/>
    <property type="evidence" value="ECO:0007669"/>
    <property type="project" value="InterPro"/>
</dbReference>
<proteinExistence type="predicted"/>
<dbReference type="PANTHER" id="PTHR45947">
    <property type="entry name" value="SULFOQUINOVOSYL TRANSFERASE SQD2"/>
    <property type="match status" value="1"/>
</dbReference>
<sequence>MKKKKLRIAILGSVFIPCPPKKQGGTEWVVYYQANGLCDLGHDVTLFAIKGSKTRAKLVPIADKGAAEYTVVLSKMESSRKLRLEMSLIARAGELILKEHQKKPFDVIFNHIRGGETMLPLAHLMKTPLATIMHLPVFKEQIPLYKEYKAPLIPIGKHQKKVAPGLNYTKVVHNGVDDKKFTFNPTPKDYFLCITTIGEHKNTGAAVKAALKARVPLILAGKVRDKEYFAKEVEPYIDGKKVKYLGQIGFKEKIELYRNARGFLFPTIWAEPFGLVGIEALACGTPVIGWRSGALPEIIEHGKNGYLVNSVEGMIRGIKHIDHIDRAYVRKSFIKHFTHERVIRDYEEVAYKLAKRK</sequence>
<comment type="caution">
    <text evidence="3">The sequence shown here is derived from an EMBL/GenBank/DDBJ whole genome shotgun (WGS) entry which is preliminary data.</text>
</comment>
<dbReference type="PANTHER" id="PTHR45947:SF3">
    <property type="entry name" value="SULFOQUINOVOSYL TRANSFERASE SQD2"/>
    <property type="match status" value="1"/>
</dbReference>
<dbReference type="EMBL" id="PEXV01000011">
    <property type="protein sequence ID" value="PIS41946.1"/>
    <property type="molecule type" value="Genomic_DNA"/>
</dbReference>
<evidence type="ECO:0000259" key="1">
    <source>
        <dbReference type="Pfam" id="PF00534"/>
    </source>
</evidence>
<accession>A0A2H0YU33</accession>
<reference evidence="4" key="1">
    <citation type="submission" date="2017-09" db="EMBL/GenBank/DDBJ databases">
        <title>Depth-based differentiation of microbial function through sediment-hosted aquifers and enrichment of novel symbionts in the deep terrestrial subsurface.</title>
        <authorList>
            <person name="Probst A.J."/>
            <person name="Ladd B."/>
            <person name="Jarett J.K."/>
            <person name="Geller-Mcgrath D.E."/>
            <person name="Sieber C.M.K."/>
            <person name="Emerson J.B."/>
            <person name="Anantharaman K."/>
            <person name="Thomas B.C."/>
            <person name="Malmstrom R."/>
            <person name="Stieglmeier M."/>
            <person name="Klingl A."/>
            <person name="Woyke T."/>
            <person name="Ryan C.M."/>
            <person name="Banfield J.F."/>
        </authorList>
    </citation>
    <scope>NUCLEOTIDE SEQUENCE [LARGE SCALE GENOMIC DNA]</scope>
</reference>
<dbReference type="Proteomes" id="UP000228711">
    <property type="component" value="Unassembled WGS sequence"/>
</dbReference>
<dbReference type="InterPro" id="IPR050194">
    <property type="entry name" value="Glycosyltransferase_grp1"/>
</dbReference>
<dbReference type="Gene3D" id="3.40.50.2000">
    <property type="entry name" value="Glycogen Phosphorylase B"/>
    <property type="match status" value="2"/>
</dbReference>
<dbReference type="InterPro" id="IPR028098">
    <property type="entry name" value="Glyco_trans_4-like_N"/>
</dbReference>
<evidence type="ECO:0008006" key="5">
    <source>
        <dbReference type="Google" id="ProtNLM"/>
    </source>
</evidence>
<name>A0A2H0YU33_9BACT</name>
<protein>
    <recommendedName>
        <fullName evidence="5">Glycosyl transferase family 1 domain-containing protein</fullName>
    </recommendedName>
</protein>
<dbReference type="Pfam" id="PF00534">
    <property type="entry name" value="Glycos_transf_1"/>
    <property type="match status" value="1"/>
</dbReference>
<dbReference type="Pfam" id="PF13439">
    <property type="entry name" value="Glyco_transf_4"/>
    <property type="match status" value="1"/>
</dbReference>
<feature type="domain" description="Glycosyltransferase subfamily 4-like N-terminal" evidence="2">
    <location>
        <begin position="24"/>
        <end position="138"/>
    </location>
</feature>
<gene>
    <name evidence="3" type="ORF">COT25_00365</name>
</gene>
<dbReference type="CDD" id="cd03802">
    <property type="entry name" value="GT4_AviGT4-like"/>
    <property type="match status" value="1"/>
</dbReference>
<dbReference type="InterPro" id="IPR001296">
    <property type="entry name" value="Glyco_trans_1"/>
</dbReference>
<feature type="domain" description="Glycosyl transferase family 1" evidence="1">
    <location>
        <begin position="180"/>
        <end position="310"/>
    </location>
</feature>
<dbReference type="SUPFAM" id="SSF53756">
    <property type="entry name" value="UDP-Glycosyltransferase/glycogen phosphorylase"/>
    <property type="match status" value="1"/>
</dbReference>
<evidence type="ECO:0000313" key="3">
    <source>
        <dbReference type="EMBL" id="PIS41946.1"/>
    </source>
</evidence>